<organism evidence="1 2">
    <name type="scientific">Levilactobacillus suantsaiihabitans</name>
    <dbReference type="NCBI Taxonomy" id="2487722"/>
    <lineage>
        <taxon>Bacteria</taxon>
        <taxon>Bacillati</taxon>
        <taxon>Bacillota</taxon>
        <taxon>Bacilli</taxon>
        <taxon>Lactobacillales</taxon>
        <taxon>Lactobacillaceae</taxon>
        <taxon>Levilactobacillus</taxon>
    </lineage>
</organism>
<dbReference type="EMBL" id="RKLX01000007">
    <property type="protein sequence ID" value="TGD19109.1"/>
    <property type="molecule type" value="Genomic_DNA"/>
</dbReference>
<reference evidence="1 2" key="1">
    <citation type="submission" date="2018-10" db="EMBL/GenBank/DDBJ databases">
        <title>Lactobacillus sp. R7 and Lactobacillus sp. R19 isolated from fermented mustard green product of Taiwan.</title>
        <authorList>
            <person name="Lin S.-T."/>
        </authorList>
    </citation>
    <scope>NUCLEOTIDE SEQUENCE [LARGE SCALE GENOMIC DNA]</scope>
    <source>
        <strain evidence="1 2">BCRC 81129</strain>
    </source>
</reference>
<dbReference type="Proteomes" id="UP000297348">
    <property type="component" value="Unassembled WGS sequence"/>
</dbReference>
<evidence type="ECO:0000313" key="1">
    <source>
        <dbReference type="EMBL" id="TGD19109.1"/>
    </source>
</evidence>
<evidence type="ECO:0000313" key="2">
    <source>
        <dbReference type="Proteomes" id="UP000297348"/>
    </source>
</evidence>
<dbReference type="AlphaFoldDB" id="A0A4Z0JCY9"/>
<keyword evidence="2" id="KW-1185">Reference proteome</keyword>
<comment type="caution">
    <text evidence="1">The sequence shown here is derived from an EMBL/GenBank/DDBJ whole genome shotgun (WGS) entry which is preliminary data.</text>
</comment>
<dbReference type="OrthoDB" id="2309860at2"/>
<gene>
    <name evidence="1" type="ORF">EGT51_05670</name>
</gene>
<sequence length="138" mass="15895">MKKQMKRWLMLGVVSLTVLVGLNWGGQTANAKMKTYRAVPTALRGSWYTTHWGKPSYLKLTKYTETQTGSTLSMKTKNADYRFCVKGKTKAGYYMLGLASGDMPQRLKPVKHHGKKALKTYAFDPIKNKNIHFYYYKR</sequence>
<dbReference type="RefSeq" id="WP_135367784.1">
    <property type="nucleotide sequence ID" value="NZ_RKLX01000007.1"/>
</dbReference>
<name>A0A4Z0JCY9_9LACO</name>
<proteinExistence type="predicted"/>
<accession>A0A4Z0JCY9</accession>
<protein>
    <submittedName>
        <fullName evidence="1">Uncharacterized protein</fullName>
    </submittedName>
</protein>